<name>A0A4P6M045_9FIRM</name>
<dbReference type="PANTHER" id="PTHR34978:SF3">
    <property type="entry name" value="SLR0241 PROTEIN"/>
    <property type="match status" value="1"/>
</dbReference>
<dbReference type="CDD" id="cd07341">
    <property type="entry name" value="M56_BlaR1_MecR1_like"/>
    <property type="match status" value="1"/>
</dbReference>
<evidence type="ECO:0000259" key="4">
    <source>
        <dbReference type="Pfam" id="PF05569"/>
    </source>
</evidence>
<feature type="transmembrane region" description="Helical" evidence="2">
    <location>
        <begin position="44"/>
        <end position="60"/>
    </location>
</feature>
<evidence type="ECO:0000313" key="5">
    <source>
        <dbReference type="EMBL" id="QBE98384.1"/>
    </source>
</evidence>
<feature type="transmembrane region" description="Helical" evidence="2">
    <location>
        <begin position="12"/>
        <end position="32"/>
    </location>
</feature>
<dbReference type="InterPro" id="IPR012338">
    <property type="entry name" value="Beta-lactam/transpept-like"/>
</dbReference>
<dbReference type="PANTHER" id="PTHR34978">
    <property type="entry name" value="POSSIBLE SENSOR-TRANSDUCER PROTEIN BLAR"/>
    <property type="match status" value="1"/>
</dbReference>
<feature type="domain" description="Penicillin-binding protein transpeptidase" evidence="3">
    <location>
        <begin position="393"/>
        <end position="588"/>
    </location>
</feature>
<dbReference type="Pfam" id="PF05569">
    <property type="entry name" value="Peptidase_M56"/>
    <property type="match status" value="1"/>
</dbReference>
<feature type="transmembrane region" description="Helical" evidence="2">
    <location>
        <begin position="323"/>
        <end position="347"/>
    </location>
</feature>
<feature type="transmembrane region" description="Helical" evidence="2">
    <location>
        <begin position="226"/>
        <end position="245"/>
    </location>
</feature>
<dbReference type="InterPro" id="IPR008756">
    <property type="entry name" value="Peptidase_M56"/>
</dbReference>
<accession>A0A4P6M045</accession>
<dbReference type="InterPro" id="IPR052173">
    <property type="entry name" value="Beta-lactam_resp_regulator"/>
</dbReference>
<protein>
    <submittedName>
        <fullName evidence="5">Regulatory protein BlaR1</fullName>
    </submittedName>
</protein>
<dbReference type="SUPFAM" id="SSF56601">
    <property type="entry name" value="beta-lactamase/transpeptidase-like"/>
    <property type="match status" value="1"/>
</dbReference>
<organism evidence="5 6">
    <name type="scientific">Blautia producta</name>
    <dbReference type="NCBI Taxonomy" id="33035"/>
    <lineage>
        <taxon>Bacteria</taxon>
        <taxon>Bacillati</taxon>
        <taxon>Bacillota</taxon>
        <taxon>Clostridia</taxon>
        <taxon>Lachnospirales</taxon>
        <taxon>Lachnospiraceae</taxon>
        <taxon>Blautia</taxon>
    </lineage>
</organism>
<comment type="similarity">
    <text evidence="1">Belongs to the peptidase M56 family.</text>
</comment>
<keyword evidence="2" id="KW-0812">Transmembrane</keyword>
<evidence type="ECO:0000259" key="3">
    <source>
        <dbReference type="Pfam" id="PF00905"/>
    </source>
</evidence>
<dbReference type="RefSeq" id="WP_130181829.1">
    <property type="nucleotide sequence ID" value="NZ_CP035945.1"/>
</dbReference>
<keyword evidence="2" id="KW-1133">Transmembrane helix</keyword>
<reference evidence="5 6" key="1">
    <citation type="submission" date="2019-01" db="EMBL/GenBank/DDBJ databases">
        <title>PMF-metabolizing Aryl O-demethylase.</title>
        <authorList>
            <person name="Kim M."/>
        </authorList>
    </citation>
    <scope>NUCLEOTIDE SEQUENCE [LARGE SCALE GENOMIC DNA]</scope>
    <source>
        <strain evidence="5 6">PMF1</strain>
    </source>
</reference>
<evidence type="ECO:0000313" key="6">
    <source>
        <dbReference type="Proteomes" id="UP000289794"/>
    </source>
</evidence>
<dbReference type="AlphaFoldDB" id="A0A4P6M045"/>
<dbReference type="Proteomes" id="UP000289794">
    <property type="component" value="Chromosome"/>
</dbReference>
<dbReference type="Gene3D" id="3.40.710.10">
    <property type="entry name" value="DD-peptidase/beta-lactamase superfamily"/>
    <property type="match status" value="1"/>
</dbReference>
<keyword evidence="2" id="KW-0472">Membrane</keyword>
<evidence type="ECO:0000256" key="2">
    <source>
        <dbReference type="SAM" id="Phobius"/>
    </source>
</evidence>
<dbReference type="Pfam" id="PF00905">
    <property type="entry name" value="Transpeptidase"/>
    <property type="match status" value="1"/>
</dbReference>
<proteinExistence type="inferred from homology"/>
<dbReference type="GO" id="GO:0008658">
    <property type="term" value="F:penicillin binding"/>
    <property type="evidence" value="ECO:0007669"/>
    <property type="project" value="InterPro"/>
</dbReference>
<dbReference type="EMBL" id="CP035945">
    <property type="protein sequence ID" value="QBE98384.1"/>
    <property type="molecule type" value="Genomic_DNA"/>
</dbReference>
<feature type="transmembrane region" description="Helical" evidence="2">
    <location>
        <begin position="111"/>
        <end position="132"/>
    </location>
</feature>
<dbReference type="InterPro" id="IPR001460">
    <property type="entry name" value="PCN-bd_Tpept"/>
</dbReference>
<sequence length="598" mass="67354">MVISQELILRFLFSNTVIVLITFMLLLFKGIVRKQISAGGQYQIWILYLFMLTIPFLPVRNRLFSLTGFLGILSSNTDRATGTLSAAAAPAVNNMQIQDYAMEAEKAGLDALAFLLSAVWVLGACIMLWYIIRSAQKLHCLFKSALPVQNEDVYSLYEKCLTQCGTKREIRLMASAFIRTPVSFGVFCPCVILPTELLSENDRKELKYILLHEIQHCRRRDHTINLIMNLFCIVYWFNPAVWYAWKKMRQDRELACDASVLGILREDCYREYGSALLKHASKISHPPYSMTTGFAGNGKQMKKRILGIVTYHRETKSTRMKNTAFLFLSAVLVLGSSPFLSVAALGASSSSSPDGRTRTLELGAFFDDYAGSFVLYQPSLDTWSIWGEEKSRMRVSPNSTYKIYSALLALEKGTITPDASLLPWDEKAYPFESWNQDQDLDSAMKNSVNWYFQELDRKAGLSSIQDFLNQIDYGNKNISDGPDTFWMESSLKISPIEQVRLMADFYNNTFGFRDSSVQAVKDSMCITKEDGYALYGKTGTGNLEGKDVNGWFTGYVETLGVPSFFAVNIQGEDHADGTAASQIALDVLAQMNLMPEQR</sequence>
<feature type="domain" description="Peptidase M56" evidence="4">
    <location>
        <begin position="20"/>
        <end position="306"/>
    </location>
</feature>
<dbReference type="NCBIfam" id="NF000326">
    <property type="entry name" value="blaR1_generic"/>
    <property type="match status" value="1"/>
</dbReference>
<gene>
    <name evidence="5" type="primary">blaR1_4</name>
    <name evidence="5" type="ORF">PMF13cell1_03950</name>
</gene>
<dbReference type="KEGG" id="bpro:PMF13cell1_03950"/>
<feature type="transmembrane region" description="Helical" evidence="2">
    <location>
        <begin position="176"/>
        <end position="195"/>
    </location>
</feature>
<evidence type="ECO:0000256" key="1">
    <source>
        <dbReference type="ARBA" id="ARBA00011075"/>
    </source>
</evidence>